<keyword evidence="9" id="KW-1133">Transmembrane helix</keyword>
<keyword evidence="12" id="KW-1185">Reference proteome</keyword>
<feature type="region of interest" description="Disordered" evidence="8">
    <location>
        <begin position="122"/>
        <end position="174"/>
    </location>
</feature>
<dbReference type="InParanoid" id="B3SC40"/>
<feature type="transmembrane region" description="Helical" evidence="9">
    <location>
        <begin position="69"/>
        <end position="91"/>
    </location>
</feature>
<proteinExistence type="inferred from homology"/>
<comment type="subcellular location">
    <subcellularLocation>
        <location evidence="2">Cytoplasm</location>
        <location evidence="2">Cytoskeleton</location>
        <location evidence="2">Spindle</location>
    </subcellularLocation>
    <subcellularLocation>
        <location evidence="1">Nucleus</location>
    </subcellularLocation>
</comment>
<dbReference type="eggNOG" id="KOG4456">
    <property type="taxonomic scope" value="Eukaryota"/>
</dbReference>
<keyword evidence="9" id="KW-0812">Transmembrane</keyword>
<keyword evidence="9" id="KW-0472">Membrane</keyword>
<keyword evidence="4" id="KW-0963">Cytoplasm</keyword>
<evidence type="ECO:0000256" key="4">
    <source>
        <dbReference type="ARBA" id="ARBA00022490"/>
    </source>
</evidence>
<dbReference type="PANTHER" id="PTHR13142:SF1">
    <property type="entry name" value="INNER CENTROMERE PROTEIN"/>
    <property type="match status" value="1"/>
</dbReference>
<evidence type="ECO:0000259" key="10">
    <source>
        <dbReference type="Pfam" id="PF03941"/>
    </source>
</evidence>
<dbReference type="GO" id="GO:0005634">
    <property type="term" value="C:nucleus"/>
    <property type="evidence" value="ECO:0000318"/>
    <property type="project" value="GO_Central"/>
</dbReference>
<evidence type="ECO:0000256" key="6">
    <source>
        <dbReference type="ARBA" id="ARBA00023212"/>
    </source>
</evidence>
<reference evidence="11 12" key="1">
    <citation type="journal article" date="2008" name="Nature">
        <title>The Trichoplax genome and the nature of placozoans.</title>
        <authorList>
            <person name="Srivastava M."/>
            <person name="Begovic E."/>
            <person name="Chapman J."/>
            <person name="Putnam N.H."/>
            <person name="Hellsten U."/>
            <person name="Kawashima T."/>
            <person name="Kuo A."/>
            <person name="Mitros T."/>
            <person name="Salamov A."/>
            <person name="Carpenter M.L."/>
            <person name="Signorovitch A.Y."/>
            <person name="Moreno M.A."/>
            <person name="Kamm K."/>
            <person name="Grimwood J."/>
            <person name="Schmutz J."/>
            <person name="Shapiro H."/>
            <person name="Grigoriev I.V."/>
            <person name="Buss L.W."/>
            <person name="Schierwater B."/>
            <person name="Dellaporta S.L."/>
            <person name="Rokhsar D.S."/>
        </authorList>
    </citation>
    <scope>NUCLEOTIDE SEQUENCE [LARGE SCALE GENOMIC DNA]</scope>
    <source>
        <strain evidence="11 12">Grell-BS-1999</strain>
    </source>
</reference>
<evidence type="ECO:0000256" key="1">
    <source>
        <dbReference type="ARBA" id="ARBA00004123"/>
    </source>
</evidence>
<feature type="region of interest" description="Disordered" evidence="8">
    <location>
        <begin position="444"/>
        <end position="481"/>
    </location>
</feature>
<evidence type="ECO:0000256" key="5">
    <source>
        <dbReference type="ARBA" id="ARBA00022829"/>
    </source>
</evidence>
<dbReference type="InterPro" id="IPR005635">
    <property type="entry name" value="Inner_centromere_prot_ARK-bd"/>
</dbReference>
<name>B3SC40_TRIAD</name>
<evidence type="ECO:0000256" key="9">
    <source>
        <dbReference type="SAM" id="Phobius"/>
    </source>
</evidence>
<dbReference type="Pfam" id="PF03941">
    <property type="entry name" value="INCENP_ARK-bind"/>
    <property type="match status" value="1"/>
</dbReference>
<dbReference type="RefSeq" id="XP_002117811.1">
    <property type="nucleotide sequence ID" value="XM_002117775.1"/>
</dbReference>
<dbReference type="GO" id="GO:0051257">
    <property type="term" value="P:meiotic spindle midzone assembly"/>
    <property type="evidence" value="ECO:0000318"/>
    <property type="project" value="GO_Central"/>
</dbReference>
<dbReference type="STRING" id="10228.B3SC40"/>
<dbReference type="OMA" id="TENICSI"/>
<feature type="domain" description="Inner centromere protein ARK-binding" evidence="10">
    <location>
        <begin position="1133"/>
        <end position="1190"/>
    </location>
</feature>
<dbReference type="Proteomes" id="UP000009022">
    <property type="component" value="Unassembled WGS sequence"/>
</dbReference>
<evidence type="ECO:0000256" key="2">
    <source>
        <dbReference type="ARBA" id="ARBA00004186"/>
    </source>
</evidence>
<feature type="region of interest" description="Disordered" evidence="8">
    <location>
        <begin position="401"/>
        <end position="423"/>
    </location>
</feature>
<gene>
    <name evidence="11" type="ORF">TRIADDRAFT_61840</name>
</gene>
<evidence type="ECO:0000313" key="11">
    <source>
        <dbReference type="EMBL" id="EDV19787.1"/>
    </source>
</evidence>
<dbReference type="GO" id="GO:0030496">
    <property type="term" value="C:midbody"/>
    <property type="evidence" value="ECO:0000318"/>
    <property type="project" value="GO_Central"/>
</dbReference>
<evidence type="ECO:0000256" key="3">
    <source>
        <dbReference type="ARBA" id="ARBA00010042"/>
    </source>
</evidence>
<dbReference type="GO" id="GO:0000281">
    <property type="term" value="P:mitotic cytokinesis"/>
    <property type="evidence" value="ECO:0000318"/>
    <property type="project" value="GO_Central"/>
</dbReference>
<feature type="region of interest" description="Disordered" evidence="8">
    <location>
        <begin position="870"/>
        <end position="900"/>
    </location>
</feature>
<dbReference type="PANTHER" id="PTHR13142">
    <property type="entry name" value="INNER CENTROMERE PROTEIN"/>
    <property type="match status" value="1"/>
</dbReference>
<dbReference type="EMBL" id="DS985267">
    <property type="protein sequence ID" value="EDV19787.1"/>
    <property type="molecule type" value="Genomic_DNA"/>
</dbReference>
<sequence length="1214" mass="136249">MNDYFPRQLINLAQRYYSQTTDSIDKFYKEVYQENLTWLEETLLEVAQDKKQNLTQLREQLFFRTGINAIYVVYAASLLIFESLVSGAALLPKTPSMKRKRQEISKKTYFQLDVSEYTISEDKEENETLQESPVKRGRHKVTQNMNTNNIPHQDERKKNKRKNNQKQCPEAKVTQNVRITRRMAAKMKYDDSSCTENICSISSSTPQSANKLKNTSIGSDCKEIVIPLTPTMNNMNLNTETSVSEDITAFDFGKAGLITTTGKQNSNCAENLSTMSAVSPHPIANEIMNSFIKLPVSAESVSGEKNTMNLLSSRTISTPSRTTIVDSSLNRFLDAASRDTNINNDNDLILGMNEDVHVSLQETLTVIEGITAEANERDVNLTTDTVTFNTYEPMVNTEPLSKNEKVSNCGSESINDEESQEEGNEIIVENEHSSILETDTNILEESPKDTNASFSSASSLKINETPSVMKDQDPCNSRNNCNINGTSGDLRISTDVVKDRNISYNGDTQDCITETRTPMSIAGEQSANLSKSSSNNDVVISLTNERSGIDDGDLYDTPKGRLTSSNVRRKISEETSVEFVNTPVNITQTEQIESPINADINKDPECDNICSNISGTRALLGTKTGRKGNASDPCDIAPIDMNELNSEDKKRKHNGKIWKDEDDVVKAKRPKAEKDSDLEDVKETKDCYVTPPNRFSVAFEDAIDNEIELSTPKFVKTKNITPTTFKVQKGTVSAVVNTSSIASPISQLASLCKTPNNIASGVTSFLKKKTVVMHQREEKKKELETAIKAKAALSQERKQRIEEQRRIKMEDMKRKREEKERRVAEHRAAKAKAEKERNRQLMQKLTQKTQNDKKIERKTSKVAKTKGVNEIKTKQTSKDLPKKPTEVPMKQSTRGAVKTTLKKSNQLDKNKNAGCLTPMEQVKVDATSVRTEDKESDLAHGIEALSAAKEINVNHFKAAPAQPMSEITDNYQQLRETTSLQRSLFQEKQRHMQQQQQKMIMKLKQEKAELEKILKAKDSGNACHRGNTEPVIYSESSSDKNNSIKGTLSEKKEILNAFFNDENVSTFKTPPSKTKLNNTETEKVKTVISPAIMGVLKESNRTQDSVGNSIYDNKEFKNILKKKVLSTYDISNLNSDDSTDDEDSPRKPIPLWAKTPNLKIALKKQCLSNVSNPDEIFPNVVSPPDLGKIFNRKRSRYNKRTSSAYWDSPIISKT</sequence>
<dbReference type="GO" id="GO:0032133">
    <property type="term" value="C:chromosome passenger complex"/>
    <property type="evidence" value="ECO:0000318"/>
    <property type="project" value="GO_Central"/>
</dbReference>
<dbReference type="GO" id="GO:1990385">
    <property type="term" value="C:meiotic spindle midzone"/>
    <property type="evidence" value="ECO:0000318"/>
    <property type="project" value="GO_Central"/>
</dbReference>
<keyword evidence="5" id="KW-0159">Chromosome partition</keyword>
<dbReference type="Gene3D" id="6.10.250.2990">
    <property type="match status" value="1"/>
</dbReference>
<protein>
    <recommendedName>
        <fullName evidence="10">Inner centromere protein ARK-binding domain-containing protein</fullName>
    </recommendedName>
</protein>
<feature type="region of interest" description="Disordered" evidence="8">
    <location>
        <begin position="812"/>
        <end position="838"/>
    </location>
</feature>
<dbReference type="GO" id="GO:0051310">
    <property type="term" value="P:metaphase chromosome alignment"/>
    <property type="evidence" value="ECO:0000318"/>
    <property type="project" value="GO_Central"/>
</dbReference>
<feature type="compositionally biased region" description="Polar residues" evidence="8">
    <location>
        <begin position="1034"/>
        <end position="1044"/>
    </location>
</feature>
<evidence type="ECO:0000256" key="8">
    <source>
        <dbReference type="SAM" id="MobiDB-lite"/>
    </source>
</evidence>
<dbReference type="KEGG" id="tad:TRIADDRAFT_61840"/>
<evidence type="ECO:0000256" key="7">
    <source>
        <dbReference type="ARBA" id="ARBA00023242"/>
    </source>
</evidence>
<keyword evidence="6" id="KW-0206">Cytoskeleton</keyword>
<evidence type="ECO:0000313" key="12">
    <source>
        <dbReference type="Proteomes" id="UP000009022"/>
    </source>
</evidence>
<dbReference type="HOGENOM" id="CLU_269402_0_0_1"/>
<feature type="compositionally biased region" description="Basic and acidic residues" evidence="8">
    <location>
        <begin position="870"/>
        <end position="885"/>
    </location>
</feature>
<dbReference type="OrthoDB" id="6123at2759"/>
<dbReference type="GeneID" id="6759023"/>
<feature type="compositionally biased region" description="Polar residues" evidence="8">
    <location>
        <begin position="142"/>
        <end position="151"/>
    </location>
</feature>
<dbReference type="GO" id="GO:0000776">
    <property type="term" value="C:kinetochore"/>
    <property type="evidence" value="ECO:0000318"/>
    <property type="project" value="GO_Central"/>
</dbReference>
<organism evidence="11 12">
    <name type="scientific">Trichoplax adhaerens</name>
    <name type="common">Trichoplax reptans</name>
    <dbReference type="NCBI Taxonomy" id="10228"/>
    <lineage>
        <taxon>Eukaryota</taxon>
        <taxon>Metazoa</taxon>
        <taxon>Placozoa</taxon>
        <taxon>Uniplacotomia</taxon>
        <taxon>Trichoplacea</taxon>
        <taxon>Trichoplacidae</taxon>
        <taxon>Trichoplax</taxon>
    </lineage>
</organism>
<feature type="compositionally biased region" description="Polar residues" evidence="8">
    <location>
        <begin position="444"/>
        <end position="466"/>
    </location>
</feature>
<dbReference type="AlphaFoldDB" id="B3SC40"/>
<dbReference type="CTD" id="6759023"/>
<feature type="compositionally biased region" description="Acidic residues" evidence="8">
    <location>
        <begin position="414"/>
        <end position="423"/>
    </location>
</feature>
<keyword evidence="7" id="KW-0539">Nucleus</keyword>
<comment type="similarity">
    <text evidence="3">Belongs to the INCENP family.</text>
</comment>
<feature type="region of interest" description="Disordered" evidence="8">
    <location>
        <begin position="1025"/>
        <end position="1044"/>
    </location>
</feature>
<accession>B3SC40</accession>